<dbReference type="GO" id="GO:0015986">
    <property type="term" value="P:proton motive force-driven ATP synthesis"/>
    <property type="evidence" value="ECO:0007669"/>
    <property type="project" value="InterPro"/>
</dbReference>
<evidence type="ECO:0000256" key="10">
    <source>
        <dbReference type="SAM" id="MobiDB-lite"/>
    </source>
</evidence>
<dbReference type="AlphaFoldDB" id="A0A163AA00"/>
<dbReference type="STRING" id="5454.A0A163AA00"/>
<comment type="subcellular location">
    <subcellularLocation>
        <location evidence="1">Mitochondrion membrane</location>
    </subcellularLocation>
</comment>
<proteinExistence type="inferred from homology"/>
<sequence>MSFAVSRAVVRQSRFAVRRAGLRNASTTSEAAGAAKEKAAEASSKVQSKASEGLTKVKSSADSAASSVSNAASNAASTANSAASKVQGRTGRLVRAVQGLIPQALYYGRVTLEVGKLIAHQRSMAPPSIQTIQGYLQPALNALRHPASLVNRMNPNTILSQVRGASSAQYWSAGVVAAEVIGFFSIGEIIGRFKLVGYREKGHGGDSEAHA</sequence>
<evidence type="ECO:0000256" key="3">
    <source>
        <dbReference type="ARBA" id="ARBA00022448"/>
    </source>
</evidence>
<organism evidence="11 12">
    <name type="scientific">Didymella rabiei</name>
    <name type="common">Chickpea ascochyta blight fungus</name>
    <name type="synonym">Mycosphaerella rabiei</name>
    <dbReference type="NCBI Taxonomy" id="5454"/>
    <lineage>
        <taxon>Eukaryota</taxon>
        <taxon>Fungi</taxon>
        <taxon>Dikarya</taxon>
        <taxon>Ascomycota</taxon>
        <taxon>Pezizomycotina</taxon>
        <taxon>Dothideomycetes</taxon>
        <taxon>Pleosporomycetidae</taxon>
        <taxon>Pleosporales</taxon>
        <taxon>Pleosporineae</taxon>
        <taxon>Didymellaceae</taxon>
        <taxon>Ascochyta</taxon>
    </lineage>
</organism>
<keyword evidence="3" id="KW-0813">Transport</keyword>
<feature type="region of interest" description="Disordered" evidence="10">
    <location>
        <begin position="21"/>
        <end position="53"/>
    </location>
</feature>
<feature type="compositionally biased region" description="Low complexity" evidence="10">
    <location>
        <begin position="25"/>
        <end position="34"/>
    </location>
</feature>
<evidence type="ECO:0000256" key="6">
    <source>
        <dbReference type="ARBA" id="ARBA00023065"/>
    </source>
</evidence>
<dbReference type="GO" id="GO:0031966">
    <property type="term" value="C:mitochondrial membrane"/>
    <property type="evidence" value="ECO:0007669"/>
    <property type="project" value="UniProtKB-SubCell"/>
</dbReference>
<evidence type="ECO:0000256" key="1">
    <source>
        <dbReference type="ARBA" id="ARBA00004325"/>
    </source>
</evidence>
<evidence type="ECO:0000313" key="11">
    <source>
        <dbReference type="EMBL" id="KZM21071.1"/>
    </source>
</evidence>
<keyword evidence="7" id="KW-0496">Mitochondrion</keyword>
<dbReference type="Gene3D" id="1.10.287.700">
    <property type="entry name" value="Helix hairpin bin"/>
    <property type="match status" value="1"/>
</dbReference>
<dbReference type="EMBL" id="JYNV01000257">
    <property type="protein sequence ID" value="KZM21071.1"/>
    <property type="molecule type" value="Genomic_DNA"/>
</dbReference>
<keyword evidence="4" id="KW-0138">CF(0)</keyword>
<evidence type="ECO:0000256" key="8">
    <source>
        <dbReference type="ARBA" id="ARBA00023136"/>
    </source>
</evidence>
<keyword evidence="12" id="KW-1185">Reference proteome</keyword>
<evidence type="ECO:0000313" key="12">
    <source>
        <dbReference type="Proteomes" id="UP000076837"/>
    </source>
</evidence>
<evidence type="ECO:0000256" key="5">
    <source>
        <dbReference type="ARBA" id="ARBA00022781"/>
    </source>
</evidence>
<dbReference type="Proteomes" id="UP000076837">
    <property type="component" value="Unassembled WGS sequence"/>
</dbReference>
<keyword evidence="11" id="KW-0812">Transmembrane</keyword>
<evidence type="ECO:0000256" key="9">
    <source>
        <dbReference type="ARBA" id="ARBA00023310"/>
    </source>
</evidence>
<gene>
    <name evidence="11" type="ORF">ST47_g7775</name>
</gene>
<keyword evidence="9" id="KW-0066">ATP synthesis</keyword>
<dbReference type="Pfam" id="PF04718">
    <property type="entry name" value="ATP-synt_G"/>
    <property type="match status" value="1"/>
</dbReference>
<evidence type="ECO:0000256" key="2">
    <source>
        <dbReference type="ARBA" id="ARBA00005699"/>
    </source>
</evidence>
<name>A0A163AA00_DIDRA</name>
<reference evidence="11 12" key="1">
    <citation type="journal article" date="2016" name="Sci. Rep.">
        <title>Draft genome sequencing and secretome analysis of fungal phytopathogen Ascochyta rabiei provides insight into the necrotrophic effector repertoire.</title>
        <authorList>
            <person name="Verma S."/>
            <person name="Gazara R.K."/>
            <person name="Nizam S."/>
            <person name="Parween S."/>
            <person name="Chattopadhyay D."/>
            <person name="Verma P.K."/>
        </authorList>
    </citation>
    <scope>NUCLEOTIDE SEQUENCE [LARGE SCALE GENOMIC DNA]</scope>
    <source>
        <strain evidence="11 12">ArDII</strain>
    </source>
</reference>
<evidence type="ECO:0000256" key="7">
    <source>
        <dbReference type="ARBA" id="ARBA00023128"/>
    </source>
</evidence>
<accession>A0A163AA00</accession>
<comment type="caution">
    <text evidence="11">The sequence shown here is derived from an EMBL/GenBank/DDBJ whole genome shotgun (WGS) entry which is preliminary data.</text>
</comment>
<keyword evidence="8" id="KW-0472">Membrane</keyword>
<protein>
    <submittedName>
        <fullName evidence="11">Hydrogen ion transmembrane transporter</fullName>
    </submittedName>
</protein>
<dbReference type="GO" id="GO:0045259">
    <property type="term" value="C:proton-transporting ATP synthase complex"/>
    <property type="evidence" value="ECO:0007669"/>
    <property type="project" value="UniProtKB-KW"/>
</dbReference>
<comment type="similarity">
    <text evidence="2">Belongs to the ATPase g subunit family.</text>
</comment>
<dbReference type="InterPro" id="IPR006808">
    <property type="entry name" value="ATP_synth_F0_gsu_mt"/>
</dbReference>
<evidence type="ECO:0000256" key="4">
    <source>
        <dbReference type="ARBA" id="ARBA00022547"/>
    </source>
</evidence>
<keyword evidence="6" id="KW-0406">Ion transport</keyword>
<dbReference type="OrthoDB" id="437at2759"/>
<dbReference type="GO" id="GO:0015078">
    <property type="term" value="F:proton transmembrane transporter activity"/>
    <property type="evidence" value="ECO:0007669"/>
    <property type="project" value="InterPro"/>
</dbReference>
<keyword evidence="5" id="KW-0375">Hydrogen ion transport</keyword>
<feature type="compositionally biased region" description="Low complexity" evidence="10">
    <location>
        <begin position="41"/>
        <end position="52"/>
    </location>
</feature>